<organism evidence="1 2">
    <name type="scientific">Stylosanthes scabra</name>
    <dbReference type="NCBI Taxonomy" id="79078"/>
    <lineage>
        <taxon>Eukaryota</taxon>
        <taxon>Viridiplantae</taxon>
        <taxon>Streptophyta</taxon>
        <taxon>Embryophyta</taxon>
        <taxon>Tracheophyta</taxon>
        <taxon>Spermatophyta</taxon>
        <taxon>Magnoliopsida</taxon>
        <taxon>eudicotyledons</taxon>
        <taxon>Gunneridae</taxon>
        <taxon>Pentapetalae</taxon>
        <taxon>rosids</taxon>
        <taxon>fabids</taxon>
        <taxon>Fabales</taxon>
        <taxon>Fabaceae</taxon>
        <taxon>Papilionoideae</taxon>
        <taxon>50 kb inversion clade</taxon>
        <taxon>dalbergioids sensu lato</taxon>
        <taxon>Dalbergieae</taxon>
        <taxon>Pterocarpus clade</taxon>
        <taxon>Stylosanthes</taxon>
    </lineage>
</organism>
<sequence>MEMEMEMEGIGLIRIRVIKIGDQDLDWLAIRLRSEAISFSLSLFFQQNITTTKIESESLSESPSIFHRLRVPPINAVGHQVQTLNNDTVSGMWRIHSYCGVKRTSLGGVSSDSGRKIRIEREVKESMWMSLAATPSVKEGLAAATDYLCRVLTPNALEFSGGLESGLTDLGFLEWVLVHFGNG</sequence>
<protein>
    <submittedName>
        <fullName evidence="1">Uncharacterized protein</fullName>
    </submittedName>
</protein>
<reference evidence="1 2" key="1">
    <citation type="journal article" date="2023" name="Plants (Basel)">
        <title>Bridging the Gap: Combining Genomics and Transcriptomics Approaches to Understand Stylosanthes scabra, an Orphan Legume from the Brazilian Caatinga.</title>
        <authorList>
            <person name="Ferreira-Neto J.R.C."/>
            <person name="da Silva M.D."/>
            <person name="Binneck E."/>
            <person name="de Melo N.F."/>
            <person name="da Silva R.H."/>
            <person name="de Melo A.L.T.M."/>
            <person name="Pandolfi V."/>
            <person name="Bustamante F.O."/>
            <person name="Brasileiro-Vidal A.C."/>
            <person name="Benko-Iseppon A.M."/>
        </authorList>
    </citation>
    <scope>NUCLEOTIDE SEQUENCE [LARGE SCALE GENOMIC DNA]</scope>
    <source>
        <tissue evidence="1">Leaves</tissue>
    </source>
</reference>
<evidence type="ECO:0000313" key="2">
    <source>
        <dbReference type="Proteomes" id="UP001341840"/>
    </source>
</evidence>
<dbReference type="EMBL" id="JASCZI010212516">
    <property type="protein sequence ID" value="MED6199665.1"/>
    <property type="molecule type" value="Genomic_DNA"/>
</dbReference>
<evidence type="ECO:0000313" key="1">
    <source>
        <dbReference type="EMBL" id="MED6199665.1"/>
    </source>
</evidence>
<proteinExistence type="predicted"/>
<keyword evidence="2" id="KW-1185">Reference proteome</keyword>
<name>A0ABU6XNP8_9FABA</name>
<dbReference type="Proteomes" id="UP001341840">
    <property type="component" value="Unassembled WGS sequence"/>
</dbReference>
<comment type="caution">
    <text evidence="1">The sequence shown here is derived from an EMBL/GenBank/DDBJ whole genome shotgun (WGS) entry which is preliminary data.</text>
</comment>
<gene>
    <name evidence="1" type="ORF">PIB30_078047</name>
</gene>
<accession>A0ABU6XNP8</accession>